<name>A0A0A9DFD6_ARUDO</name>
<accession>A0A0A9DFD6</accession>
<evidence type="ECO:0000313" key="1">
    <source>
        <dbReference type="EMBL" id="JAD82462.1"/>
    </source>
</evidence>
<proteinExistence type="predicted"/>
<dbReference type="EMBL" id="GBRH01215433">
    <property type="protein sequence ID" value="JAD82462.1"/>
    <property type="molecule type" value="Transcribed_RNA"/>
</dbReference>
<dbReference type="AlphaFoldDB" id="A0A0A9DFD6"/>
<reference evidence="1" key="2">
    <citation type="journal article" date="2015" name="Data Brief">
        <title>Shoot transcriptome of the giant reed, Arundo donax.</title>
        <authorList>
            <person name="Barrero R.A."/>
            <person name="Guerrero F.D."/>
            <person name="Moolhuijzen P."/>
            <person name="Goolsby J.A."/>
            <person name="Tidwell J."/>
            <person name="Bellgard S.E."/>
            <person name="Bellgard M.I."/>
        </authorList>
    </citation>
    <scope>NUCLEOTIDE SEQUENCE</scope>
    <source>
        <tissue evidence="1">Shoot tissue taken approximately 20 cm above the soil surface</tissue>
    </source>
</reference>
<sequence length="35" mass="4010">MSLSTGNLGKQETSISGMLLVNYMLFQKIWQLTYL</sequence>
<organism evidence="1">
    <name type="scientific">Arundo donax</name>
    <name type="common">Giant reed</name>
    <name type="synonym">Donax arundinaceus</name>
    <dbReference type="NCBI Taxonomy" id="35708"/>
    <lineage>
        <taxon>Eukaryota</taxon>
        <taxon>Viridiplantae</taxon>
        <taxon>Streptophyta</taxon>
        <taxon>Embryophyta</taxon>
        <taxon>Tracheophyta</taxon>
        <taxon>Spermatophyta</taxon>
        <taxon>Magnoliopsida</taxon>
        <taxon>Liliopsida</taxon>
        <taxon>Poales</taxon>
        <taxon>Poaceae</taxon>
        <taxon>PACMAD clade</taxon>
        <taxon>Arundinoideae</taxon>
        <taxon>Arundineae</taxon>
        <taxon>Arundo</taxon>
    </lineage>
</organism>
<reference evidence="1" key="1">
    <citation type="submission" date="2014-09" db="EMBL/GenBank/DDBJ databases">
        <authorList>
            <person name="Magalhaes I.L.F."/>
            <person name="Oliveira U."/>
            <person name="Santos F.R."/>
            <person name="Vidigal T.H.D.A."/>
            <person name="Brescovit A.D."/>
            <person name="Santos A.J."/>
        </authorList>
    </citation>
    <scope>NUCLEOTIDE SEQUENCE</scope>
    <source>
        <tissue evidence="1">Shoot tissue taken approximately 20 cm above the soil surface</tissue>
    </source>
</reference>
<protein>
    <submittedName>
        <fullName evidence="1">Uncharacterized protein</fullName>
    </submittedName>
</protein>